<reference evidence="1" key="1">
    <citation type="submission" date="2019-04" db="EMBL/GenBank/DDBJ databases">
        <title>Genome assembly of Zosterops borbonicus 15179.</title>
        <authorList>
            <person name="Leroy T."/>
            <person name="Anselmetti Y."/>
            <person name="Tilak M.-K."/>
            <person name="Nabholz B."/>
        </authorList>
    </citation>
    <scope>NUCLEOTIDE SEQUENCE</scope>
    <source>
        <strain evidence="1">HGM_15179</strain>
        <tissue evidence="1">Muscle</tissue>
    </source>
</reference>
<comment type="caution">
    <text evidence="1">The sequence shown here is derived from an EMBL/GenBank/DDBJ whole genome shotgun (WGS) entry which is preliminary data.</text>
</comment>
<keyword evidence="2" id="KW-1185">Reference proteome</keyword>
<name>A0A8K1G4K4_9PASS</name>
<dbReference type="Proteomes" id="UP000796761">
    <property type="component" value="Unassembled WGS sequence"/>
</dbReference>
<evidence type="ECO:0000313" key="1">
    <source>
        <dbReference type="EMBL" id="TRZ11706.1"/>
    </source>
</evidence>
<organism evidence="1 2">
    <name type="scientific">Zosterops borbonicus</name>
    <dbReference type="NCBI Taxonomy" id="364589"/>
    <lineage>
        <taxon>Eukaryota</taxon>
        <taxon>Metazoa</taxon>
        <taxon>Chordata</taxon>
        <taxon>Craniata</taxon>
        <taxon>Vertebrata</taxon>
        <taxon>Euteleostomi</taxon>
        <taxon>Archelosauria</taxon>
        <taxon>Archosauria</taxon>
        <taxon>Dinosauria</taxon>
        <taxon>Saurischia</taxon>
        <taxon>Theropoda</taxon>
        <taxon>Coelurosauria</taxon>
        <taxon>Aves</taxon>
        <taxon>Neognathae</taxon>
        <taxon>Neoaves</taxon>
        <taxon>Telluraves</taxon>
        <taxon>Australaves</taxon>
        <taxon>Passeriformes</taxon>
        <taxon>Sylvioidea</taxon>
        <taxon>Zosteropidae</taxon>
        <taxon>Zosterops</taxon>
    </lineage>
</organism>
<dbReference type="EMBL" id="SWJQ01000675">
    <property type="protein sequence ID" value="TRZ11706.1"/>
    <property type="molecule type" value="Genomic_DNA"/>
</dbReference>
<dbReference type="AlphaFoldDB" id="A0A8K1G4K4"/>
<protein>
    <submittedName>
        <fullName evidence="1">Uncharacterized protein</fullName>
    </submittedName>
</protein>
<accession>A0A8K1G4K4</accession>
<proteinExistence type="predicted"/>
<gene>
    <name evidence="1" type="ORF">HGM15179_015404</name>
</gene>
<sequence length="238" mass="26736">MPKLSRHSQTSIIMEYPELKGTYKDHRVMEHLKLEGTHLDHRVQLLALHRTSQNPTQCLRVLSKHSLTSRIMEQSKLKGTHRDHRVMKDPELEGTPEDHQLQLLAEDNPKIPLIPKSQHPELWLLGAVTIPWGAVPSTLWMRNLFPKSTQNSPQDSATVVSPPGGGARVSLLLPRSMLDTHAQCVCNCVMAPYLTFLDFGIADMALSQWLRDGPAPEFPLLGFGTAKSFGFCQKYSSE</sequence>
<evidence type="ECO:0000313" key="2">
    <source>
        <dbReference type="Proteomes" id="UP000796761"/>
    </source>
</evidence>